<dbReference type="PANTHER" id="PTHR37423">
    <property type="entry name" value="SOLUBLE LYTIC MUREIN TRANSGLYCOSYLASE-RELATED"/>
    <property type="match status" value="1"/>
</dbReference>
<dbReference type="InterPro" id="IPR017689">
    <property type="entry name" value="BamD"/>
</dbReference>
<dbReference type="NCBIfam" id="TIGR03302">
    <property type="entry name" value="OM_YfiO"/>
    <property type="match status" value="1"/>
</dbReference>
<feature type="domain" description="Outer membrane lipoprotein BamD-like" evidence="5">
    <location>
        <begin position="33"/>
        <end position="205"/>
    </location>
</feature>
<name>F3Z301_DESAF</name>
<proteinExistence type="inferred from homology"/>
<keyword evidence="2" id="KW-0472">Membrane</keyword>
<dbReference type="Proteomes" id="UP000007844">
    <property type="component" value="Chromosome"/>
</dbReference>
<dbReference type="STRING" id="690850.Desaf_3112"/>
<sequence precursor="true">MLRRYFFIFTVCALIAASSGCGVIDYFFIPTPEETALELFQAGQEEMAQEDWADAVEYFTKLRDRFPFSPYTVQAELLLANSHFNDGKYAEALQAYKEFESLHPSDPRIPYVLFQIGMANYKSMGSIDKPQHQAAEAVEFFRRLIQSYPDSEFAPKAKDHLLLARRRLAEHELFVADFYWRAERFGSAWERYSFVVEQYKDIADVAAYAEKRSQLAFLERQQRSAEQARSDKHGSWKDWFNWL</sequence>
<dbReference type="SUPFAM" id="SSF48452">
    <property type="entry name" value="TPR-like"/>
    <property type="match status" value="1"/>
</dbReference>
<dbReference type="PROSITE" id="PS50005">
    <property type="entry name" value="TPR"/>
    <property type="match status" value="1"/>
</dbReference>
<dbReference type="CDD" id="cd15830">
    <property type="entry name" value="BamD"/>
    <property type="match status" value="1"/>
</dbReference>
<evidence type="ECO:0000313" key="7">
    <source>
        <dbReference type="Proteomes" id="UP000007844"/>
    </source>
</evidence>
<keyword evidence="7" id="KW-1185">Reference proteome</keyword>
<dbReference type="KEGG" id="daf:Desaf_3112"/>
<accession>F3Z301</accession>
<protein>
    <submittedName>
        <fullName evidence="6">Outer membrane assembly lipoprotein YfiO</fullName>
    </submittedName>
</protein>
<dbReference type="HAMAP" id="MF_00922">
    <property type="entry name" value="OM_assembly_BamD"/>
    <property type="match status" value="1"/>
</dbReference>
<evidence type="ECO:0000256" key="3">
    <source>
        <dbReference type="ARBA" id="ARBA00023237"/>
    </source>
</evidence>
<evidence type="ECO:0000256" key="4">
    <source>
        <dbReference type="PROSITE-ProRule" id="PRU00339"/>
    </source>
</evidence>
<dbReference type="eggNOG" id="COG4105">
    <property type="taxonomic scope" value="Bacteria"/>
</dbReference>
<evidence type="ECO:0000256" key="2">
    <source>
        <dbReference type="ARBA" id="ARBA00023136"/>
    </source>
</evidence>
<keyword evidence="4" id="KW-0802">TPR repeat</keyword>
<dbReference type="Gene3D" id="1.25.40.10">
    <property type="entry name" value="Tetratricopeptide repeat domain"/>
    <property type="match status" value="1"/>
</dbReference>
<dbReference type="RefSeq" id="WP_014261049.1">
    <property type="nucleotide sequence ID" value="NC_016629.1"/>
</dbReference>
<dbReference type="SMART" id="SM00028">
    <property type="entry name" value="TPR"/>
    <property type="match status" value="2"/>
</dbReference>
<evidence type="ECO:0000313" key="6">
    <source>
        <dbReference type="EMBL" id="EGJ51409.1"/>
    </source>
</evidence>
<dbReference type="PROSITE" id="PS51257">
    <property type="entry name" value="PROKAR_LIPOPROTEIN"/>
    <property type="match status" value="1"/>
</dbReference>
<keyword evidence="3" id="KW-0998">Cell outer membrane</keyword>
<dbReference type="EMBL" id="CP003221">
    <property type="protein sequence ID" value="EGJ51409.1"/>
    <property type="molecule type" value="Genomic_DNA"/>
</dbReference>
<organism evidence="6 7">
    <name type="scientific">Desulfocurvibacter africanus subsp. africanus str. Walvis Bay</name>
    <dbReference type="NCBI Taxonomy" id="690850"/>
    <lineage>
        <taxon>Bacteria</taxon>
        <taxon>Pseudomonadati</taxon>
        <taxon>Thermodesulfobacteriota</taxon>
        <taxon>Desulfovibrionia</taxon>
        <taxon>Desulfovibrionales</taxon>
        <taxon>Desulfovibrionaceae</taxon>
        <taxon>Desulfocurvibacter</taxon>
    </lineage>
</organism>
<dbReference type="HOGENOM" id="CLU_065982_2_0_7"/>
<keyword evidence="1" id="KW-0732">Signal</keyword>
<feature type="repeat" description="TPR" evidence="4">
    <location>
        <begin position="73"/>
        <end position="106"/>
    </location>
</feature>
<dbReference type="InterPro" id="IPR011990">
    <property type="entry name" value="TPR-like_helical_dom_sf"/>
</dbReference>
<dbReference type="Pfam" id="PF13525">
    <property type="entry name" value="YfiO"/>
    <property type="match status" value="1"/>
</dbReference>
<evidence type="ECO:0000256" key="1">
    <source>
        <dbReference type="ARBA" id="ARBA00022729"/>
    </source>
</evidence>
<reference evidence="6 7" key="1">
    <citation type="journal article" date="2011" name="J. Bacteriol.">
        <title>Genome sequence of the mercury-methylating and pleomorphic Desulfovibrio africanus Strain Walvis Bay.</title>
        <authorList>
            <person name="Brown S.D."/>
            <person name="Wall J.D."/>
            <person name="Kucken A.M."/>
            <person name="Gilmour C.C."/>
            <person name="Podar M."/>
            <person name="Brandt C.C."/>
            <person name="Teshima H."/>
            <person name="Detter J.C."/>
            <person name="Han C.S."/>
            <person name="Land M.L."/>
            <person name="Lucas S."/>
            <person name="Han J."/>
            <person name="Pennacchio L."/>
            <person name="Nolan M."/>
            <person name="Pitluck S."/>
            <person name="Woyke T."/>
            <person name="Goodwin L."/>
            <person name="Palumbo A.V."/>
            <person name="Elias D.A."/>
        </authorList>
    </citation>
    <scope>NUCLEOTIDE SEQUENCE [LARGE SCALE GENOMIC DNA]</scope>
    <source>
        <strain evidence="6 7">Walvis Bay</strain>
    </source>
</reference>
<dbReference type="PANTHER" id="PTHR37423:SF6">
    <property type="entry name" value="CELL DIVISION COORDINATOR CPOB"/>
    <property type="match status" value="1"/>
</dbReference>
<keyword evidence="6" id="KW-0449">Lipoprotein</keyword>
<evidence type="ECO:0000259" key="5">
    <source>
        <dbReference type="Pfam" id="PF13525"/>
    </source>
</evidence>
<dbReference type="InterPro" id="IPR019734">
    <property type="entry name" value="TPR_rpt"/>
</dbReference>
<dbReference type="AlphaFoldDB" id="F3Z301"/>
<gene>
    <name evidence="6" type="ORF">Desaf_3112</name>
</gene>
<dbReference type="InterPro" id="IPR039565">
    <property type="entry name" value="BamD-like"/>
</dbReference>